<feature type="compositionally biased region" description="Polar residues" evidence="2">
    <location>
        <begin position="449"/>
        <end position="458"/>
    </location>
</feature>
<reference evidence="4 5" key="1">
    <citation type="submission" date="2024-02" db="EMBL/GenBank/DDBJ databases">
        <authorList>
            <person name="Chen Y."/>
            <person name="Shah S."/>
            <person name="Dougan E. K."/>
            <person name="Thang M."/>
            <person name="Chan C."/>
        </authorList>
    </citation>
    <scope>NUCLEOTIDE SEQUENCE [LARGE SCALE GENOMIC DNA]</scope>
</reference>
<feature type="coiled-coil region" evidence="1">
    <location>
        <begin position="227"/>
        <end position="311"/>
    </location>
</feature>
<keyword evidence="1" id="KW-0175">Coiled coil</keyword>
<dbReference type="PROSITE" id="PS50994">
    <property type="entry name" value="INTEGRASE"/>
    <property type="match status" value="1"/>
</dbReference>
<dbReference type="Proteomes" id="UP001642464">
    <property type="component" value="Unassembled WGS sequence"/>
</dbReference>
<dbReference type="InterPro" id="IPR012337">
    <property type="entry name" value="RNaseH-like_sf"/>
</dbReference>
<feature type="region of interest" description="Disordered" evidence="2">
    <location>
        <begin position="646"/>
        <end position="669"/>
    </location>
</feature>
<feature type="region of interest" description="Disordered" evidence="2">
    <location>
        <begin position="2080"/>
        <end position="2158"/>
    </location>
</feature>
<keyword evidence="5" id="KW-1185">Reference proteome</keyword>
<feature type="compositionally biased region" description="Acidic residues" evidence="2">
    <location>
        <begin position="2104"/>
        <end position="2113"/>
    </location>
</feature>
<protein>
    <submittedName>
        <fullName evidence="4">Copia protein</fullName>
    </submittedName>
</protein>
<feature type="compositionally biased region" description="Basic and acidic residues" evidence="2">
    <location>
        <begin position="401"/>
        <end position="410"/>
    </location>
</feature>
<sequence>MAHELKPVMPTAVGVLPERRWTNPKGVTNQTKNVMLVRDTHLLFAALGALQLLAKKADVWDEGIEQLFKDNTAIVTEQDDNRRKREELLEQLVRVVAKVEVIQFGFAKTEESVARVEGAMTHYKQVQQERYDQMLASADMLKNKSIEQDLSIAAFQEDFRAAVDREARADLTEKRKQTEAELEVQLVKRSIEKLRWEEEQKTITLRGEEERKKDEYSTQKHHERVAFETAQKKAADLELLSQQEESNLRQQQQKHKDEKELLELRLKSDERRAEIGLQEAVERAKIEEEGKIKAARENEDVNTRMMQAEQAEKRAQMLAAIQATAEVASDWVHTFALVAERAEPVLAPYPSTAMPLAADVLRPPGDGTTPDLHPGVLGAGPPGAGAPQEEDDDVLVEELDRDPFEDHYQDDGEMDELYGRAPLQRRRLGRNGPRSDDHGPADGEPGEKTPSQSGSQHAGSGRDSPKSAKSTRSKTSVDEPGRHRPRGNLPPPPAFSGEVKKNPKAFRHWLQKVDSFVEIAKHIIGDEEIGLRLHSALEADAAEYLEDIPAKTFGVPGGWRVLIQVLREKFDERRMHKVGSAMKSFFKLQVDRSWTLTELVDHMDKSANLLLRTSGDYDWKKMKTAIELLYPTTLVSQRRDGGFKGYGGGKGRSAHEAQGVWEESNTSNDYIQPDMDIEDWLFYEDPVQKLADEVPDYLPDREPARGFYVNKSKGGKKGSKGGGKSKDSGKAGKGSGGKSKGKGSGKARGMSLEQLKQVTSCADCGEMCHWRGDTQCKNPAKKAHETVNVDFEDTEQYEAYFQQDYPYDDWHEWEPDTNEAWVTNKYQTWDDEKVSVSKKQTAAEAFPQLDYEEAKHVVKTVNAVKRKASEHAGSSGDVPPEQAGLTPATRPLDVFTATAQVKEQIESRKLKPVARTATAPEAVREAFEILGVTPPPRSGSVWDCLSATEDEKTFDLDSMRWLTGKAYMESAAPKTTHIYNPEDDPLATGDIYGLHPCTVHGDVWEYNMDNPLLYIRRHRRPRTARFHPQDVVDGPEPRELQMVRVTYKDGAPEPIVDTWDQKVEEEPWTGYTVLVGLDCEPRVQMVASTPAHRQVGVNIEIAGKSRTLRPKSLKETVTKRLQRSFAPHIKPPDLKAPSDRRRKAAQLWRLLVERLMKLYAVLQRWANANKVVRECKFRAPALMGYMEAILDEETTLAMDLPPALPPASTKAKGQTAYALNLKYQEEPHNCPHLVEHGRRYGNAHGKFLECITCGSVWRGIDYTVPISQEMVTTYKIYVGIRDKPGGKVMKGAATRRASSSKSSVYSSSSPPTSMEAAYGITYQPPRRATSKAAPSKPERPIKPKAEKIKPQVYNLEEWDDAEMVEVTSEEDVQEVKTAVKLKPGQQKRMKHMVFGGTSMVSMRGSTMWRMKVLQPVDIRYGCDLRKRQARRWLTQMLDKANPRLAIVEYPCTVWSTLNSNINYQGREEELARLREEDRPFLKLTEDILLRRSAAASEACQRVRFIAAHEYFIQEVDLQCDRSHQHELVEGSNTRASQCYPPALGDAICRAYWRVVELEDFGTVTYEDYKVKNASAAWFVDVNKQEDKWRPLLQEAEEILARKVQSSVFVTPESELAHLPKAKRVRPGLEECHRASVLLQNDNSIIIETEYLKTAQAPRERFITPVRVGILGYAPGEPQAPSPQKEGERQYVEADPGEAVGERIEGDHFGDKSLVKQSYGGNVETEAIELSRRLKCAVCERSRRPKAPRPTSFKIVGSFNSKLCMDFVYAPDAEGNNYQFLHILEPTGSFNVFYPSASRNPGDVWDLFCLLWASWAGFPQTLWCDKDGTFEGEFLERIRSMGTLVDNPPAEAHWQAGQVEAYNRAFKDTAQKLVDEMVLQGDRDMRTLGCAVAAAMNDRIRSSGCSAYQWVFGRNPQIPDDVLSPDGKFEALQAMELDEELRKRNRIRAMADEKISAYRLNEAVRTAILRKSHPMKDDYQPGELVAFWREAKYRQGKKGQKGKRIPASWYRGVVVGPHKGDGATKQNNFWVTSNGRCILVAKEQMRPAFGTELWPVHEHVLQELQDNPPQQYLDLRTDQLPPVAEDDDEDLDQVPLFPDKKEEERMEEEQDEGPSGEASSPAADAMDVLAEQEAAEAEDPTAMASDNTTNPSKRESAWNSGWATASPSAVADLAMEQNPAVPEPSSAMVTNVGKDFWHADYKRGVLVRHHLQPRRALYDPGRAHDLPVRLDRLSRLRTTVMFLDSGRKMVRDTWVSPNSNTPMDKKWTGKTIFEILALEKELPWSAIPDEQKELYRQALVKEWNTWLKYEAVLILNPECSRQVELMVDASRILAARVCYRDKHAATPWLEIKPKARIVCRGDNDPDLLELRRDAPTLTRLGLMLILQLAASGEGWIMVTADITGSRKKVCPDFNQDNFYCSVVRGIFGLANSPRALFMYYEDHQLIFALGAHVDDLICAGRPKRADNILNKVKTTFDFGDWHDSRQENKMVYGGKEIIVHSDGSVTLESFIRALTLTPVRKWRRIMKDSTLTATKVTEMKSGTSLAMSGSPTVTNLLEVNKLLQEAIRSQDWKLKFVPIPLEQARIIAFSDASWANAEELKSQAGYLVFVTGPEVFTPAGDAASLAEWKSHKIRRRCRSTLAAETMSLDAATDAALFTRELLAEICIEGYQPTHSGRLDETIFPTSMATDCRSLFDLLIKDGPLSSAQEKRLTLDIGALREVAEELEPTGEMMKEIYRWVPTNVQRADHLTKLKPAAELREILDRNWISMVADEEPTTSSSPTRSALWAAAALVGRAIQLGLLKYRGMQSWHAS</sequence>
<evidence type="ECO:0000256" key="1">
    <source>
        <dbReference type="SAM" id="Coils"/>
    </source>
</evidence>
<feature type="compositionally biased region" description="Basic and acidic residues" evidence="2">
    <location>
        <begin position="433"/>
        <end position="447"/>
    </location>
</feature>
<dbReference type="InterPro" id="IPR001584">
    <property type="entry name" value="Integrase_cat-core"/>
</dbReference>
<feature type="compositionally biased region" description="Low complexity" evidence="2">
    <location>
        <begin position="1299"/>
        <end position="1313"/>
    </location>
</feature>
<feature type="compositionally biased region" description="Basic and acidic residues" evidence="2">
    <location>
        <begin position="695"/>
        <end position="704"/>
    </location>
</feature>
<dbReference type="SUPFAM" id="SSF53098">
    <property type="entry name" value="Ribonuclease H-like"/>
    <property type="match status" value="1"/>
</dbReference>
<dbReference type="EMBL" id="CAXAMM010041396">
    <property type="protein sequence ID" value="CAK9099208.1"/>
    <property type="molecule type" value="Genomic_DNA"/>
</dbReference>
<organism evidence="4 5">
    <name type="scientific">Durusdinium trenchii</name>
    <dbReference type="NCBI Taxonomy" id="1381693"/>
    <lineage>
        <taxon>Eukaryota</taxon>
        <taxon>Sar</taxon>
        <taxon>Alveolata</taxon>
        <taxon>Dinophyceae</taxon>
        <taxon>Suessiales</taxon>
        <taxon>Symbiodiniaceae</taxon>
        <taxon>Durusdinium</taxon>
    </lineage>
</organism>
<feature type="region of interest" description="Disordered" evidence="2">
    <location>
        <begin position="1293"/>
        <end position="1344"/>
    </location>
</feature>
<evidence type="ECO:0000313" key="4">
    <source>
        <dbReference type="EMBL" id="CAK9099208.1"/>
    </source>
</evidence>
<feature type="compositionally biased region" description="Acidic residues" evidence="2">
    <location>
        <begin position="388"/>
        <end position="400"/>
    </location>
</feature>
<feature type="region of interest" description="Disordered" evidence="2">
    <location>
        <begin position="868"/>
        <end position="887"/>
    </location>
</feature>
<feature type="domain" description="Integrase catalytic" evidence="3">
    <location>
        <begin position="1745"/>
        <end position="1926"/>
    </location>
</feature>
<feature type="region of interest" description="Disordered" evidence="2">
    <location>
        <begin position="358"/>
        <end position="499"/>
    </location>
</feature>
<dbReference type="Pfam" id="PF12037">
    <property type="entry name" value="ATAD3_N"/>
    <property type="match status" value="1"/>
</dbReference>
<dbReference type="InterPro" id="IPR021911">
    <property type="entry name" value="ATAD3_N"/>
</dbReference>
<evidence type="ECO:0000259" key="3">
    <source>
        <dbReference type="PROSITE" id="PS50994"/>
    </source>
</evidence>
<name>A0ABP0RFR3_9DINO</name>
<evidence type="ECO:0000313" key="5">
    <source>
        <dbReference type="Proteomes" id="UP001642464"/>
    </source>
</evidence>
<comment type="caution">
    <text evidence="4">The sequence shown here is derived from an EMBL/GenBank/DDBJ whole genome shotgun (WGS) entry which is preliminary data.</text>
</comment>
<feature type="region of interest" description="Disordered" evidence="2">
    <location>
        <begin position="695"/>
        <end position="751"/>
    </location>
</feature>
<gene>
    <name evidence="4" type="ORF">SCF082_LOCUS46464</name>
</gene>
<feature type="compositionally biased region" description="Polar residues" evidence="2">
    <location>
        <begin position="2143"/>
        <end position="2158"/>
    </location>
</feature>
<dbReference type="Gene3D" id="3.30.420.10">
    <property type="entry name" value="Ribonuclease H-like superfamily/Ribonuclease H"/>
    <property type="match status" value="1"/>
</dbReference>
<dbReference type="InterPro" id="IPR036397">
    <property type="entry name" value="RNaseH_sf"/>
</dbReference>
<evidence type="ECO:0000256" key="2">
    <source>
        <dbReference type="SAM" id="MobiDB-lite"/>
    </source>
</evidence>
<accession>A0ABP0RFR3</accession>
<proteinExistence type="predicted"/>